<reference evidence="1 2" key="1">
    <citation type="submission" date="2017-11" db="EMBL/GenBank/DDBJ databases">
        <title>De-novo sequencing of pomegranate (Punica granatum L.) genome.</title>
        <authorList>
            <person name="Akparov Z."/>
            <person name="Amiraslanov A."/>
            <person name="Hajiyeva S."/>
            <person name="Abbasov M."/>
            <person name="Kaur K."/>
            <person name="Hamwieh A."/>
            <person name="Solovyev V."/>
            <person name="Salamov A."/>
            <person name="Braich B."/>
            <person name="Kosarev P."/>
            <person name="Mahmoud A."/>
            <person name="Hajiyev E."/>
            <person name="Babayeva S."/>
            <person name="Izzatullayeva V."/>
            <person name="Mammadov A."/>
            <person name="Mammadov A."/>
            <person name="Sharifova S."/>
            <person name="Ojaghi J."/>
            <person name="Eynullazada K."/>
            <person name="Bayramov B."/>
            <person name="Abdulazimova A."/>
            <person name="Shahmuradov I."/>
        </authorList>
    </citation>
    <scope>NUCLEOTIDE SEQUENCE [LARGE SCALE GENOMIC DNA]</scope>
    <source>
        <strain evidence="2">cv. AG2017</strain>
        <tissue evidence="1">Leaf</tissue>
    </source>
</reference>
<protein>
    <submittedName>
        <fullName evidence="1">Uncharacterized protein</fullName>
    </submittedName>
</protein>
<proteinExistence type="predicted"/>
<organism evidence="1 2">
    <name type="scientific">Punica granatum</name>
    <name type="common">Pomegranate</name>
    <dbReference type="NCBI Taxonomy" id="22663"/>
    <lineage>
        <taxon>Eukaryota</taxon>
        <taxon>Viridiplantae</taxon>
        <taxon>Streptophyta</taxon>
        <taxon>Embryophyta</taxon>
        <taxon>Tracheophyta</taxon>
        <taxon>Spermatophyta</taxon>
        <taxon>Magnoliopsida</taxon>
        <taxon>eudicotyledons</taxon>
        <taxon>Gunneridae</taxon>
        <taxon>Pentapetalae</taxon>
        <taxon>rosids</taxon>
        <taxon>malvids</taxon>
        <taxon>Myrtales</taxon>
        <taxon>Lythraceae</taxon>
        <taxon>Punica</taxon>
    </lineage>
</organism>
<dbReference type="EMBL" id="PGOL01000239">
    <property type="protein sequence ID" value="PKI74108.1"/>
    <property type="molecule type" value="Genomic_DNA"/>
</dbReference>
<keyword evidence="2" id="KW-1185">Reference proteome</keyword>
<comment type="caution">
    <text evidence="1">The sequence shown here is derived from an EMBL/GenBank/DDBJ whole genome shotgun (WGS) entry which is preliminary data.</text>
</comment>
<dbReference type="Proteomes" id="UP000233551">
    <property type="component" value="Unassembled WGS sequence"/>
</dbReference>
<evidence type="ECO:0000313" key="1">
    <source>
        <dbReference type="EMBL" id="PKI74108.1"/>
    </source>
</evidence>
<accession>A0A2I0L060</accession>
<sequence>MALVVLGCVQVRSRVPFARPWIGPPGALLEKASVRVRGCPGLSRMPLKRARTCRSPWKAVKCQVCALEFNLVGARMREAYATRLGSIHRPGDARRAHVRRSRHLPFYDPKVEGRQVTRV</sequence>
<gene>
    <name evidence="1" type="ORF">CRG98_005487</name>
</gene>
<dbReference type="AlphaFoldDB" id="A0A2I0L060"/>
<name>A0A2I0L060_PUNGR</name>
<evidence type="ECO:0000313" key="2">
    <source>
        <dbReference type="Proteomes" id="UP000233551"/>
    </source>
</evidence>